<evidence type="ECO:0000313" key="2">
    <source>
        <dbReference type="Proteomes" id="UP001159363"/>
    </source>
</evidence>
<dbReference type="Proteomes" id="UP001159363">
    <property type="component" value="Chromosome X"/>
</dbReference>
<dbReference type="EMBL" id="JARBHB010000004">
    <property type="protein sequence ID" value="KAJ8884933.1"/>
    <property type="molecule type" value="Genomic_DNA"/>
</dbReference>
<evidence type="ECO:0000313" key="1">
    <source>
        <dbReference type="EMBL" id="KAJ8884933.1"/>
    </source>
</evidence>
<comment type="caution">
    <text evidence="1">The sequence shown here is derived from an EMBL/GenBank/DDBJ whole genome shotgun (WGS) entry which is preliminary data.</text>
</comment>
<protein>
    <submittedName>
        <fullName evidence="1">Uncharacterized protein</fullName>
    </submittedName>
</protein>
<name>A0ABQ9HM14_9NEOP</name>
<sequence>MNYVRPRLQHGVRSRSEFYAAMPNLGKLWASFKQRLNFYLQSKKLGSAVDAQKLGEKWIDVSNMLSLTNKSTYDVIEAFDQ</sequence>
<organism evidence="1 2">
    <name type="scientific">Dryococelus australis</name>
    <dbReference type="NCBI Taxonomy" id="614101"/>
    <lineage>
        <taxon>Eukaryota</taxon>
        <taxon>Metazoa</taxon>
        <taxon>Ecdysozoa</taxon>
        <taxon>Arthropoda</taxon>
        <taxon>Hexapoda</taxon>
        <taxon>Insecta</taxon>
        <taxon>Pterygota</taxon>
        <taxon>Neoptera</taxon>
        <taxon>Polyneoptera</taxon>
        <taxon>Phasmatodea</taxon>
        <taxon>Verophasmatodea</taxon>
        <taxon>Anareolatae</taxon>
        <taxon>Phasmatidae</taxon>
        <taxon>Eurycanthinae</taxon>
        <taxon>Dryococelus</taxon>
    </lineage>
</organism>
<keyword evidence="2" id="KW-1185">Reference proteome</keyword>
<proteinExistence type="predicted"/>
<reference evidence="1 2" key="1">
    <citation type="submission" date="2023-02" db="EMBL/GenBank/DDBJ databases">
        <title>LHISI_Scaffold_Assembly.</title>
        <authorList>
            <person name="Stuart O.P."/>
            <person name="Cleave R."/>
            <person name="Magrath M.J.L."/>
            <person name="Mikheyev A.S."/>
        </authorList>
    </citation>
    <scope>NUCLEOTIDE SEQUENCE [LARGE SCALE GENOMIC DNA]</scope>
    <source>
        <strain evidence="1">Daus_M_001</strain>
        <tissue evidence="1">Leg muscle</tissue>
    </source>
</reference>
<accession>A0ABQ9HM14</accession>
<gene>
    <name evidence="1" type="ORF">PR048_011129</name>
</gene>